<dbReference type="InterPro" id="IPR006531">
    <property type="entry name" value="Gp5/Vgr_OB"/>
</dbReference>
<proteinExistence type="inferred from homology"/>
<feature type="region of interest" description="Disordered" evidence="2">
    <location>
        <begin position="654"/>
        <end position="678"/>
    </location>
</feature>
<accession>E8X5Q8</accession>
<name>E8X5Q8_GRATM</name>
<dbReference type="Gene3D" id="3.55.50.10">
    <property type="entry name" value="Baseplate protein-like domains"/>
    <property type="match status" value="1"/>
</dbReference>
<evidence type="ECO:0000313" key="6">
    <source>
        <dbReference type="Proteomes" id="UP000000343"/>
    </source>
</evidence>
<dbReference type="InterPro" id="IPR054030">
    <property type="entry name" value="Gp5_Vgr_C"/>
</dbReference>
<organism evidence="6">
    <name type="scientific">Granulicella tundricola (strain ATCC BAA-1859 / DSM 23138 / MP5ACTX9)</name>
    <dbReference type="NCBI Taxonomy" id="1198114"/>
    <lineage>
        <taxon>Bacteria</taxon>
        <taxon>Pseudomonadati</taxon>
        <taxon>Acidobacteriota</taxon>
        <taxon>Terriglobia</taxon>
        <taxon>Terriglobales</taxon>
        <taxon>Acidobacteriaceae</taxon>
        <taxon>Granulicella</taxon>
    </lineage>
</organism>
<dbReference type="AlphaFoldDB" id="E8X5Q8"/>
<dbReference type="KEGG" id="acm:AciX9_3996"/>
<dbReference type="OrthoDB" id="7033094at2"/>
<evidence type="ECO:0000256" key="2">
    <source>
        <dbReference type="SAM" id="MobiDB-lite"/>
    </source>
</evidence>
<protein>
    <submittedName>
        <fullName evidence="5">Type VI secretion system Vgr family protein</fullName>
    </submittedName>
</protein>
<dbReference type="Pfam" id="PF22178">
    <property type="entry name" value="Gp5_trimer_C"/>
    <property type="match status" value="1"/>
</dbReference>
<dbReference type="Proteomes" id="UP000000343">
    <property type="component" value="Plasmid pACIX901"/>
</dbReference>
<dbReference type="NCBIfam" id="TIGR03361">
    <property type="entry name" value="VI_Rhs_Vgr"/>
    <property type="match status" value="1"/>
</dbReference>
<feature type="domain" description="Gp5/Type VI secretion system Vgr protein OB-fold" evidence="3">
    <location>
        <begin position="392"/>
        <end position="460"/>
    </location>
</feature>
<dbReference type="HOGENOM" id="CLU_004121_7_3_0"/>
<dbReference type="EMBL" id="CP002481">
    <property type="protein sequence ID" value="ADW70792.1"/>
    <property type="molecule type" value="Genomic_DNA"/>
</dbReference>
<dbReference type="InterPro" id="IPR017847">
    <property type="entry name" value="T6SS_RhsGE_Vgr_subset"/>
</dbReference>
<dbReference type="InterPro" id="IPR006533">
    <property type="entry name" value="T6SS_Vgr_RhsGE"/>
</dbReference>
<evidence type="ECO:0000256" key="1">
    <source>
        <dbReference type="ARBA" id="ARBA00005558"/>
    </source>
</evidence>
<dbReference type="Pfam" id="PF04717">
    <property type="entry name" value="Phage_base_V"/>
    <property type="match status" value="1"/>
</dbReference>
<dbReference type="Gene3D" id="2.30.110.50">
    <property type="match status" value="1"/>
</dbReference>
<reference evidence="6" key="1">
    <citation type="submission" date="2011-01" db="EMBL/GenBank/DDBJ databases">
        <title>Complete sequence of plasmid1 of Acidobacterium sp. MP5ACTX9.</title>
        <authorList>
            <consortium name="US DOE Joint Genome Institute"/>
            <person name="Lucas S."/>
            <person name="Copeland A."/>
            <person name="Lapidus A."/>
            <person name="Cheng J.-F."/>
            <person name="Goodwin L."/>
            <person name="Pitluck S."/>
            <person name="Teshima H."/>
            <person name="Detter J.C."/>
            <person name="Han C."/>
            <person name="Tapia R."/>
            <person name="Land M."/>
            <person name="Hauser L."/>
            <person name="Kyrpides N."/>
            <person name="Ivanova N."/>
            <person name="Ovchinnikova G."/>
            <person name="Pagani I."/>
            <person name="Rawat S.R."/>
            <person name="Mannisto M."/>
            <person name="Haggblom M.M."/>
            <person name="Woyke T."/>
        </authorList>
    </citation>
    <scope>NUCLEOTIDE SEQUENCE [LARGE SCALE GENOMIC DNA]</scope>
    <source>
        <strain evidence="6">MP5ACTX9</strain>
        <plasmid evidence="6">Plasmid pACIX901</plasmid>
    </source>
</reference>
<dbReference type="SUPFAM" id="SSF69255">
    <property type="entry name" value="gp5 N-terminal domain-like"/>
    <property type="match status" value="1"/>
</dbReference>
<dbReference type="RefSeq" id="WP_013572704.1">
    <property type="nucleotide sequence ID" value="NC_015057.1"/>
</dbReference>
<dbReference type="Gene3D" id="2.40.50.230">
    <property type="entry name" value="Gp5 N-terminal domain"/>
    <property type="match status" value="1"/>
</dbReference>
<evidence type="ECO:0000259" key="3">
    <source>
        <dbReference type="Pfam" id="PF04717"/>
    </source>
</evidence>
<keyword evidence="5" id="KW-0614">Plasmid</keyword>
<sequence>MKFTSPLGPDELVIETLEGTEGISRLFEFQGELLADAGTEIELSAIMGQKVTVEISLVETQGSRYINGMVNGFVQMGGDTDFDVYHVHIVPSLWQLTLATNCRVFQGKTVMDIIKAVITPYGLSVGDKTEGTLQALDYCTQYNETDFNFISRLAEQHGIFYWFEHSDSDNKVNFGNSRTAYADCPLVNTVTYSPNSDVSQDRYVSSIQNFSSTATMVTGRHITGDYDYRTFDPNKVDGVPTTSTFANNTFSNYYWPGGEEGYVKLETKQLSTPQHAKGFLANRAGASDLEAEVLHGVSSARTMTSGYTFTMTDHTNDAWNRKYLLTEISHQVDQIPSYRSTTGGDDGEYRNRFTAVSSDLVFRPRLVTPKPLIHGPQTAFVVTAKGEDIHIDKLGRVCVQFWWDYQRPDGNTIDNTWVRVAQSWAGNGWGTYFWPRTEDEVIVQFLNGDPDNPIIVGSVYNGTNVPKYALPDMSTRSGILTRSSQGGGAANANELRFEDKMGSEQIFINAEHDMDHRIENDHREYVKNLKSVMVDGSHYDQTGGDRHSTLNANKVEKIKEKMSLDVGTDRNEKVGGNVSLQVGTNMAEKVGMNYSMDAGMEVYIKAGMTLVIESGMELCLKGAGGFITIGPAGIAISGTMVMINSGGAAVSGTAGTIVDPDPPTAPDQADDGTKGGKM</sequence>
<comment type="similarity">
    <text evidence="1">Belongs to the VgrG protein family.</text>
</comment>
<feature type="domain" description="Gp5/Type VI secretion system Vgr C-terminal trimerisation" evidence="4">
    <location>
        <begin position="477"/>
        <end position="590"/>
    </location>
</feature>
<gene>
    <name evidence="5" type="ordered locus">AciX9_3996</name>
</gene>
<dbReference type="InterPro" id="IPR037026">
    <property type="entry name" value="Vgr_OB-fold_dom_sf"/>
</dbReference>
<evidence type="ECO:0000259" key="4">
    <source>
        <dbReference type="Pfam" id="PF22178"/>
    </source>
</evidence>
<dbReference type="Gene3D" id="4.10.220.110">
    <property type="match status" value="1"/>
</dbReference>
<dbReference type="SUPFAM" id="SSF69349">
    <property type="entry name" value="Phage fibre proteins"/>
    <property type="match status" value="1"/>
</dbReference>
<dbReference type="SUPFAM" id="SSF69279">
    <property type="entry name" value="Phage tail proteins"/>
    <property type="match status" value="2"/>
</dbReference>
<dbReference type="Pfam" id="PF05954">
    <property type="entry name" value="Phage_GPD"/>
    <property type="match status" value="1"/>
</dbReference>
<keyword evidence="6" id="KW-1185">Reference proteome</keyword>
<evidence type="ECO:0000313" key="5">
    <source>
        <dbReference type="EMBL" id="ADW70792.1"/>
    </source>
</evidence>
<dbReference type="NCBIfam" id="TIGR01646">
    <property type="entry name" value="vgr_GE"/>
    <property type="match status" value="1"/>
</dbReference>
<geneLocation type="plasmid" evidence="5 6">
    <name>pACIX901</name>
</geneLocation>